<keyword evidence="1" id="KW-0472">Membrane</keyword>
<dbReference type="AlphaFoldDB" id="A0A4R2ITP4"/>
<proteinExistence type="predicted"/>
<sequence length="81" mass="9128">MPDDFRPSPIFGWGCGSFLASVALGAIAWYVAYRLNPCDCDGDPDAEFYWLMNTFPAGLITFLIIQVVFAVVIVRNHKNRR</sequence>
<accession>A0A4R2ITP4</accession>
<dbReference type="Proteomes" id="UP000295573">
    <property type="component" value="Unassembled WGS sequence"/>
</dbReference>
<evidence type="ECO:0000313" key="3">
    <source>
        <dbReference type="Proteomes" id="UP000295573"/>
    </source>
</evidence>
<keyword evidence="1" id="KW-0812">Transmembrane</keyword>
<dbReference type="RefSeq" id="WP_132149084.1">
    <property type="nucleotide sequence ID" value="NZ_SLWR01000005.1"/>
</dbReference>
<feature type="transmembrane region" description="Helical" evidence="1">
    <location>
        <begin position="53"/>
        <end position="74"/>
    </location>
</feature>
<dbReference type="EMBL" id="SLWR01000005">
    <property type="protein sequence ID" value="TCO47518.1"/>
    <property type="molecule type" value="Genomic_DNA"/>
</dbReference>
<keyword evidence="3" id="KW-1185">Reference proteome</keyword>
<evidence type="ECO:0000256" key="1">
    <source>
        <dbReference type="SAM" id="Phobius"/>
    </source>
</evidence>
<name>A0A4R2ITP4_9ACTN</name>
<reference evidence="2 3" key="1">
    <citation type="journal article" date="2015" name="Stand. Genomic Sci.">
        <title>Genomic Encyclopedia of Bacterial and Archaeal Type Strains, Phase III: the genomes of soil and plant-associated and newly described type strains.</title>
        <authorList>
            <person name="Whitman W.B."/>
            <person name="Woyke T."/>
            <person name="Klenk H.P."/>
            <person name="Zhou Y."/>
            <person name="Lilburn T.G."/>
            <person name="Beck B.J."/>
            <person name="De Vos P."/>
            <person name="Vandamme P."/>
            <person name="Eisen J.A."/>
            <person name="Garrity G."/>
            <person name="Hugenholtz P."/>
            <person name="Kyrpides N.C."/>
        </authorList>
    </citation>
    <scope>NUCLEOTIDE SEQUENCE [LARGE SCALE GENOMIC DNA]</scope>
    <source>
        <strain evidence="2 3">VKM Ac-2541</strain>
    </source>
</reference>
<keyword evidence="1" id="KW-1133">Transmembrane helix</keyword>
<feature type="transmembrane region" description="Helical" evidence="1">
    <location>
        <begin position="12"/>
        <end position="33"/>
    </location>
</feature>
<gene>
    <name evidence="2" type="ORF">EV646_10570</name>
</gene>
<evidence type="ECO:0000313" key="2">
    <source>
        <dbReference type="EMBL" id="TCO47518.1"/>
    </source>
</evidence>
<dbReference type="OrthoDB" id="10013632at2"/>
<organism evidence="2 3">
    <name type="scientific">Kribbella antiqua</name>
    <dbReference type="NCBI Taxonomy" id="2512217"/>
    <lineage>
        <taxon>Bacteria</taxon>
        <taxon>Bacillati</taxon>
        <taxon>Actinomycetota</taxon>
        <taxon>Actinomycetes</taxon>
        <taxon>Propionibacteriales</taxon>
        <taxon>Kribbellaceae</taxon>
        <taxon>Kribbella</taxon>
    </lineage>
</organism>
<protein>
    <submittedName>
        <fullName evidence="2">Uncharacterized protein</fullName>
    </submittedName>
</protein>
<comment type="caution">
    <text evidence="2">The sequence shown here is derived from an EMBL/GenBank/DDBJ whole genome shotgun (WGS) entry which is preliminary data.</text>
</comment>